<evidence type="ECO:0000313" key="3">
    <source>
        <dbReference type="EMBL" id="KAF2123626.1"/>
    </source>
</evidence>
<evidence type="ECO:0000313" key="4">
    <source>
        <dbReference type="Proteomes" id="UP000799771"/>
    </source>
</evidence>
<evidence type="ECO:0000259" key="2">
    <source>
        <dbReference type="Pfam" id="PF25545"/>
    </source>
</evidence>
<protein>
    <recommendedName>
        <fullName evidence="2">DUF7924 domain-containing protein</fullName>
    </recommendedName>
</protein>
<name>A0A6A5ZWF4_9PLEO</name>
<organism evidence="3 4">
    <name type="scientific">Dothidotthia symphoricarpi CBS 119687</name>
    <dbReference type="NCBI Taxonomy" id="1392245"/>
    <lineage>
        <taxon>Eukaryota</taxon>
        <taxon>Fungi</taxon>
        <taxon>Dikarya</taxon>
        <taxon>Ascomycota</taxon>
        <taxon>Pezizomycotina</taxon>
        <taxon>Dothideomycetes</taxon>
        <taxon>Pleosporomycetidae</taxon>
        <taxon>Pleosporales</taxon>
        <taxon>Dothidotthiaceae</taxon>
        <taxon>Dothidotthia</taxon>
    </lineage>
</organism>
<feature type="compositionally biased region" description="Low complexity" evidence="1">
    <location>
        <begin position="448"/>
        <end position="458"/>
    </location>
</feature>
<feature type="domain" description="DUF7924" evidence="2">
    <location>
        <begin position="454"/>
        <end position="630"/>
    </location>
</feature>
<feature type="compositionally biased region" description="Polar residues" evidence="1">
    <location>
        <begin position="271"/>
        <end position="283"/>
    </location>
</feature>
<proteinExistence type="predicted"/>
<dbReference type="InterPro" id="IPR057684">
    <property type="entry name" value="DUF7924"/>
</dbReference>
<dbReference type="OrthoDB" id="5372703at2759"/>
<feature type="region of interest" description="Disordered" evidence="1">
    <location>
        <begin position="161"/>
        <end position="206"/>
    </location>
</feature>
<dbReference type="GeneID" id="54413610"/>
<feature type="compositionally biased region" description="Low complexity" evidence="1">
    <location>
        <begin position="422"/>
        <end position="440"/>
    </location>
</feature>
<evidence type="ECO:0000256" key="1">
    <source>
        <dbReference type="SAM" id="MobiDB-lite"/>
    </source>
</evidence>
<dbReference type="AlphaFoldDB" id="A0A6A5ZWF4"/>
<gene>
    <name evidence="3" type="ORF">P153DRAFT_435800</name>
</gene>
<reference evidence="3" key="1">
    <citation type="journal article" date="2020" name="Stud. Mycol.">
        <title>101 Dothideomycetes genomes: a test case for predicting lifestyles and emergence of pathogens.</title>
        <authorList>
            <person name="Haridas S."/>
            <person name="Albert R."/>
            <person name="Binder M."/>
            <person name="Bloem J."/>
            <person name="Labutti K."/>
            <person name="Salamov A."/>
            <person name="Andreopoulos B."/>
            <person name="Baker S."/>
            <person name="Barry K."/>
            <person name="Bills G."/>
            <person name="Bluhm B."/>
            <person name="Cannon C."/>
            <person name="Castanera R."/>
            <person name="Culley D."/>
            <person name="Daum C."/>
            <person name="Ezra D."/>
            <person name="Gonzalez J."/>
            <person name="Henrissat B."/>
            <person name="Kuo A."/>
            <person name="Liang C."/>
            <person name="Lipzen A."/>
            <person name="Lutzoni F."/>
            <person name="Magnuson J."/>
            <person name="Mondo S."/>
            <person name="Nolan M."/>
            <person name="Ohm R."/>
            <person name="Pangilinan J."/>
            <person name="Park H.-J."/>
            <person name="Ramirez L."/>
            <person name="Alfaro M."/>
            <person name="Sun H."/>
            <person name="Tritt A."/>
            <person name="Yoshinaga Y."/>
            <person name="Zwiers L.-H."/>
            <person name="Turgeon B."/>
            <person name="Goodwin S."/>
            <person name="Spatafora J."/>
            <person name="Crous P."/>
            <person name="Grigoriev I."/>
        </authorList>
    </citation>
    <scope>NUCLEOTIDE SEQUENCE</scope>
    <source>
        <strain evidence="3">CBS 119687</strain>
    </source>
</reference>
<dbReference type="RefSeq" id="XP_033518020.1">
    <property type="nucleotide sequence ID" value="XM_033673178.1"/>
</dbReference>
<dbReference type="Proteomes" id="UP000799771">
    <property type="component" value="Unassembled WGS sequence"/>
</dbReference>
<feature type="compositionally biased region" description="Polar residues" evidence="1">
    <location>
        <begin position="405"/>
        <end position="421"/>
    </location>
</feature>
<feature type="region of interest" description="Disordered" evidence="1">
    <location>
        <begin position="389"/>
        <end position="461"/>
    </location>
</feature>
<feature type="compositionally biased region" description="Basic residues" evidence="1">
    <location>
        <begin position="259"/>
        <end position="269"/>
    </location>
</feature>
<sequence>MPYEFQPSAVGFALCVRDADPVPFSRNKRVDVFERLQGERPLTRSSRATGSAHPQDYGPSCTVLGPPVVLAPVHSCAANVGQIEFVSYLVNDQYSQLRSSHSKTGPCQIIKYHFKCFNVIRTRQAACIFPWTIRIDGDTIRGFDETWHMGPCTAISLPEEAPMKRKQVDNNASHAGRGRLKRAKTHCADASAPRPSPPETRASTQTPAHALTQECLRNLQESTAEVGKLSISHWRSCVSTGHLENMDAPPTPRSAGERRHSKHRRHAQKLRTPSPSKRPTPQTYRTRNMHHARVLVDTSVDLPPAISTRVRDILGVDGSGHPVATPEDASPVPALVAASATMYWKESQRNARECSLEGDWKASLYGLVRMISNVWPGDVKVHTSEKIWHSDLKPTGPSFEESVNENRSTMPDYHTPQTALPESTSSEAATSDSTFLGSVPSLPPPSVAPTTSTEAASPYHISTPKPDITVGLAHGKFMPSHQQRLVNHQVSGTLLSDPHVADMGIRFPFLVAEVKGLSLNGSLVSAQNQAAISGASMLTILQNLMSQARRHSSSDADSELRLYTDNTLCFSIVTAGPLHEIWVNFTAEGAYHMECLQALRTTLERDALHFSYCVYRILNWGQGTLRDAIVEKITLVIYNTIS</sequence>
<feature type="compositionally biased region" description="Basic residues" evidence="1">
    <location>
        <begin position="176"/>
        <end position="185"/>
    </location>
</feature>
<accession>A0A6A5ZWF4</accession>
<dbReference type="EMBL" id="ML977524">
    <property type="protein sequence ID" value="KAF2123626.1"/>
    <property type="molecule type" value="Genomic_DNA"/>
</dbReference>
<feature type="region of interest" description="Disordered" evidence="1">
    <location>
        <begin position="241"/>
        <end position="283"/>
    </location>
</feature>
<keyword evidence="4" id="KW-1185">Reference proteome</keyword>
<dbReference type="Pfam" id="PF25545">
    <property type="entry name" value="DUF7924"/>
    <property type="match status" value="1"/>
</dbReference>